<dbReference type="PANTHER" id="PTHR42756">
    <property type="entry name" value="TRANSCRIPTIONAL REGULATOR, MARR"/>
    <property type="match status" value="1"/>
</dbReference>
<dbReference type="PRINTS" id="PR00598">
    <property type="entry name" value="HTHMARR"/>
</dbReference>
<reference evidence="5" key="2">
    <citation type="journal article" date="2022" name="Sci. Total Environ.">
        <title>Prevalence, transmission, and molecular epidemiology of tet(X)-positive bacteria among humans, animals, and environmental niches in China: An epidemiological, and genomic-based study.</title>
        <authorList>
            <person name="Dong N."/>
            <person name="Zeng Y."/>
            <person name="Cai C."/>
            <person name="Sun C."/>
            <person name="Lu J."/>
            <person name="Liu C."/>
            <person name="Zhou H."/>
            <person name="Sun Q."/>
            <person name="Shu L."/>
            <person name="Wang H."/>
            <person name="Wang Y."/>
            <person name="Wang S."/>
            <person name="Wu C."/>
            <person name="Chan E.W."/>
            <person name="Chen G."/>
            <person name="Shen Z."/>
            <person name="Chen S."/>
            <person name="Zhang R."/>
        </authorList>
    </citation>
    <scope>NUCLEOTIDE SEQUENCE</scope>
    <source>
        <strain evidence="5">DF46-2-2</strain>
    </source>
</reference>
<evidence type="ECO:0000259" key="4">
    <source>
        <dbReference type="PROSITE" id="PS50995"/>
    </source>
</evidence>
<dbReference type="PROSITE" id="PS50995">
    <property type="entry name" value="HTH_MARR_2"/>
    <property type="match status" value="1"/>
</dbReference>
<dbReference type="SMART" id="SM00347">
    <property type="entry name" value="HTH_MARR"/>
    <property type="match status" value="1"/>
</dbReference>
<protein>
    <submittedName>
        <fullName evidence="5">MarR family transcriptional regulator</fullName>
    </submittedName>
</protein>
<evidence type="ECO:0000256" key="3">
    <source>
        <dbReference type="ARBA" id="ARBA00023163"/>
    </source>
</evidence>
<dbReference type="Pfam" id="PF12802">
    <property type="entry name" value="MarR_2"/>
    <property type="match status" value="1"/>
</dbReference>
<dbReference type="InterPro" id="IPR000835">
    <property type="entry name" value="HTH_MarR-typ"/>
</dbReference>
<dbReference type="SUPFAM" id="SSF46785">
    <property type="entry name" value="Winged helix' DNA-binding domain"/>
    <property type="match status" value="1"/>
</dbReference>
<dbReference type="InterPro" id="IPR036390">
    <property type="entry name" value="WH_DNA-bd_sf"/>
</dbReference>
<dbReference type="EMBL" id="JACANB010000001">
    <property type="protein sequence ID" value="MDM1695185.1"/>
    <property type="molecule type" value="Genomic_DNA"/>
</dbReference>
<dbReference type="PANTHER" id="PTHR42756:SF1">
    <property type="entry name" value="TRANSCRIPTIONAL REPRESSOR OF EMRAB OPERON"/>
    <property type="match status" value="1"/>
</dbReference>
<name>A0AAW7DPH0_9GAMM</name>
<evidence type="ECO:0000313" key="5">
    <source>
        <dbReference type="EMBL" id="MDM1695185.1"/>
    </source>
</evidence>
<dbReference type="InterPro" id="IPR036388">
    <property type="entry name" value="WH-like_DNA-bd_sf"/>
</dbReference>
<accession>A0AAW7DPH0</accession>
<dbReference type="RefSeq" id="WP_286592841.1">
    <property type="nucleotide sequence ID" value="NZ_JACANB010000001.1"/>
</dbReference>
<keyword evidence="1" id="KW-0805">Transcription regulation</keyword>
<feature type="domain" description="HTH marR-type" evidence="4">
    <location>
        <begin position="6"/>
        <end position="139"/>
    </location>
</feature>
<dbReference type="AlphaFoldDB" id="A0AAW7DPH0"/>
<evidence type="ECO:0000313" key="6">
    <source>
        <dbReference type="Proteomes" id="UP001173465"/>
    </source>
</evidence>
<gene>
    <name evidence="5" type="ORF">HX099_00660</name>
</gene>
<evidence type="ECO:0000256" key="2">
    <source>
        <dbReference type="ARBA" id="ARBA00023125"/>
    </source>
</evidence>
<dbReference type="Proteomes" id="UP001173465">
    <property type="component" value="Unassembled WGS sequence"/>
</dbReference>
<dbReference type="GO" id="GO:0003700">
    <property type="term" value="F:DNA-binding transcription factor activity"/>
    <property type="evidence" value="ECO:0007669"/>
    <property type="project" value="InterPro"/>
</dbReference>
<dbReference type="Gene3D" id="1.10.10.10">
    <property type="entry name" value="Winged helix-like DNA-binding domain superfamily/Winged helix DNA-binding domain"/>
    <property type="match status" value="1"/>
</dbReference>
<dbReference type="GO" id="GO:0003677">
    <property type="term" value="F:DNA binding"/>
    <property type="evidence" value="ECO:0007669"/>
    <property type="project" value="UniProtKB-KW"/>
</dbReference>
<proteinExistence type="predicted"/>
<comment type="caution">
    <text evidence="5">The sequence shown here is derived from an EMBL/GenBank/DDBJ whole genome shotgun (WGS) entry which is preliminary data.</text>
</comment>
<keyword evidence="2" id="KW-0238">DNA-binding</keyword>
<reference evidence="5" key="1">
    <citation type="submission" date="2020-06" db="EMBL/GenBank/DDBJ databases">
        <authorList>
            <person name="Dong N."/>
        </authorList>
    </citation>
    <scope>NUCLEOTIDE SEQUENCE</scope>
    <source>
        <strain evidence="5">DF46-2-2</strain>
    </source>
</reference>
<organism evidence="5 6">
    <name type="scientific">Thiopseudomonas alkaliphila</name>
    <dbReference type="NCBI Taxonomy" id="1697053"/>
    <lineage>
        <taxon>Bacteria</taxon>
        <taxon>Pseudomonadati</taxon>
        <taxon>Pseudomonadota</taxon>
        <taxon>Gammaproteobacteria</taxon>
        <taxon>Pseudomonadales</taxon>
        <taxon>Pseudomonadaceae</taxon>
        <taxon>Thiopseudomonas</taxon>
    </lineage>
</organism>
<evidence type="ECO:0000256" key="1">
    <source>
        <dbReference type="ARBA" id="ARBA00023015"/>
    </source>
</evidence>
<keyword evidence="3" id="KW-0804">Transcription</keyword>
<sequence>MSITQQHLFATQLAQLSRAWRAELDKRLQGLNLSQARWLVLLHLARFEQAPTQSELALEVGVEGPTLARLLSALQAEGLVERKAALEDRRAKHIYLTELARQRIEQIDGIAADLRAQVFKGISAEQIELCQQLHQTMLVNLESVNVP</sequence>